<keyword evidence="3" id="KW-1185">Reference proteome</keyword>
<dbReference type="eggNOG" id="COG1943">
    <property type="taxonomic scope" value="Bacteria"/>
</dbReference>
<dbReference type="InterPro" id="IPR052715">
    <property type="entry name" value="RAYT_transposase"/>
</dbReference>
<dbReference type="GO" id="GO:0043565">
    <property type="term" value="F:sequence-specific DNA binding"/>
    <property type="evidence" value="ECO:0007669"/>
    <property type="project" value="TreeGrafter"/>
</dbReference>
<dbReference type="Proteomes" id="UP000000483">
    <property type="component" value="Chromosome"/>
</dbReference>
<protein>
    <recommendedName>
        <fullName evidence="1">Transposase IS200-like domain-containing protein</fullName>
    </recommendedName>
</protein>
<dbReference type="Gene3D" id="3.30.70.1290">
    <property type="entry name" value="Transposase IS200-like"/>
    <property type="match status" value="1"/>
</dbReference>
<dbReference type="SMART" id="SM01321">
    <property type="entry name" value="Y1_Tnp"/>
    <property type="match status" value="1"/>
</dbReference>
<dbReference type="OrthoDB" id="9800147at2"/>
<evidence type="ECO:0000259" key="1">
    <source>
        <dbReference type="SMART" id="SM01321"/>
    </source>
</evidence>
<dbReference type="GO" id="GO:0006313">
    <property type="term" value="P:DNA transposition"/>
    <property type="evidence" value="ECO:0007669"/>
    <property type="project" value="InterPro"/>
</dbReference>
<dbReference type="HOGENOM" id="CLU_068226_6_0_7"/>
<feature type="domain" description="Transposase IS200-like" evidence="1">
    <location>
        <begin position="8"/>
        <end position="124"/>
    </location>
</feature>
<dbReference type="AlphaFoldDB" id="F2NDM9"/>
<dbReference type="SUPFAM" id="SSF143422">
    <property type="entry name" value="Transposase IS200-like"/>
    <property type="match status" value="1"/>
</dbReference>
<reference evidence="3" key="2">
    <citation type="submission" date="2011-03" db="EMBL/GenBank/DDBJ databases">
        <title>The complete genome of Desulfobacca acetoxidans DSM 11109.</title>
        <authorList>
            <consortium name="US DOE Joint Genome Institute (JGI-PGF)"/>
            <person name="Lucas S."/>
            <person name="Copeland A."/>
            <person name="Lapidus A."/>
            <person name="Bruce D."/>
            <person name="Goodwin L."/>
            <person name="Pitluck S."/>
            <person name="Peters L."/>
            <person name="Kyrpides N."/>
            <person name="Mavromatis K."/>
            <person name="Ivanova N."/>
            <person name="Ovchinnikova G."/>
            <person name="Teshima H."/>
            <person name="Detter J.C."/>
            <person name="Han C."/>
            <person name="Land M."/>
            <person name="Hauser L."/>
            <person name="Markowitz V."/>
            <person name="Cheng J.-F."/>
            <person name="Hugenholtz P."/>
            <person name="Woyke T."/>
            <person name="Wu D."/>
            <person name="Spring S."/>
            <person name="Schueler E."/>
            <person name="Brambilla E."/>
            <person name="Klenk H.-P."/>
            <person name="Eisen J.A."/>
        </authorList>
    </citation>
    <scope>NUCLEOTIDE SEQUENCE [LARGE SCALE GENOMIC DNA]</scope>
    <source>
        <strain evidence="3">ATCC 700848 / DSM 11109 / ASRB2</strain>
    </source>
</reference>
<accession>F2NDM9</accession>
<dbReference type="EMBL" id="CP002629">
    <property type="protein sequence ID" value="AEB10305.1"/>
    <property type="molecule type" value="Genomic_DNA"/>
</dbReference>
<dbReference type="PANTHER" id="PTHR36966:SF1">
    <property type="entry name" value="REP-ASSOCIATED TYROSINE TRANSPOSASE"/>
    <property type="match status" value="1"/>
</dbReference>
<dbReference type="KEGG" id="dao:Desac_2484"/>
<dbReference type="NCBIfam" id="NF047646">
    <property type="entry name" value="REP_Tyr_transpos"/>
    <property type="match status" value="1"/>
</dbReference>
<dbReference type="PANTHER" id="PTHR36966">
    <property type="entry name" value="REP-ASSOCIATED TYROSINE TRANSPOSASE"/>
    <property type="match status" value="1"/>
</dbReference>
<dbReference type="GO" id="GO:0004803">
    <property type="term" value="F:transposase activity"/>
    <property type="evidence" value="ECO:0007669"/>
    <property type="project" value="InterPro"/>
</dbReference>
<dbReference type="Pfam" id="PF01797">
    <property type="entry name" value="Y1_Tnp"/>
    <property type="match status" value="1"/>
</dbReference>
<name>F2NDM9_DESAR</name>
<dbReference type="STRING" id="880072.Desac_2484"/>
<evidence type="ECO:0000313" key="2">
    <source>
        <dbReference type="EMBL" id="AEB10305.1"/>
    </source>
</evidence>
<proteinExistence type="predicted"/>
<dbReference type="RefSeq" id="WP_013707414.1">
    <property type="nucleotide sequence ID" value="NC_015388.1"/>
</dbReference>
<reference evidence="2 3" key="1">
    <citation type="journal article" date="2011" name="Stand. Genomic Sci.">
        <title>Complete genome sequence of the acetate-degrading sulfate reducer Desulfobacca acetoxidans type strain (ASRB2).</title>
        <authorList>
            <person name="Goker M."/>
            <person name="Teshima H."/>
            <person name="Lapidus A."/>
            <person name="Nolan M."/>
            <person name="Lucas S."/>
            <person name="Hammon N."/>
            <person name="Deshpande S."/>
            <person name="Cheng J.F."/>
            <person name="Tapia R."/>
            <person name="Han C."/>
            <person name="Goodwin L."/>
            <person name="Pitluck S."/>
            <person name="Huntemann M."/>
            <person name="Liolios K."/>
            <person name="Ivanova N."/>
            <person name="Pagani I."/>
            <person name="Mavromatis K."/>
            <person name="Ovchinikova G."/>
            <person name="Pati A."/>
            <person name="Chen A."/>
            <person name="Palaniappan K."/>
            <person name="Land M."/>
            <person name="Hauser L."/>
            <person name="Brambilla E.M."/>
            <person name="Rohde M."/>
            <person name="Spring S."/>
            <person name="Detter J.C."/>
            <person name="Woyke T."/>
            <person name="Bristow J."/>
            <person name="Eisen J.A."/>
            <person name="Markowitz V."/>
            <person name="Hugenholtz P."/>
            <person name="Kyrpides N.C."/>
            <person name="Klenk H.P."/>
        </authorList>
    </citation>
    <scope>NUCLEOTIDE SEQUENCE [LARGE SCALE GENOMIC DNA]</scope>
    <source>
        <strain evidence="3">ATCC 700848 / DSM 11109 / ASRB2</strain>
    </source>
</reference>
<evidence type="ECO:0000313" key="3">
    <source>
        <dbReference type="Proteomes" id="UP000000483"/>
    </source>
</evidence>
<dbReference type="InterPro" id="IPR002686">
    <property type="entry name" value="Transposase_17"/>
</dbReference>
<dbReference type="InterPro" id="IPR036515">
    <property type="entry name" value="Transposase_17_sf"/>
</dbReference>
<gene>
    <name evidence="2" type="ordered locus">Desac_2484</name>
</gene>
<organism evidence="2 3">
    <name type="scientific">Desulfobacca acetoxidans (strain ATCC 700848 / DSM 11109 / ASRB2)</name>
    <dbReference type="NCBI Taxonomy" id="880072"/>
    <lineage>
        <taxon>Bacteria</taxon>
        <taxon>Pseudomonadati</taxon>
        <taxon>Thermodesulfobacteriota</taxon>
        <taxon>Desulfobaccia</taxon>
        <taxon>Desulfobaccales</taxon>
        <taxon>Desulfobaccaceae</taxon>
        <taxon>Desulfobacca</taxon>
    </lineage>
</organism>
<sequence>MPNYRRFYSGTLWFFTVVTYKRRPILITDNTIHLLRIAMHECQNQYPFSIEALVVLPDHLHCIWRLDHSDTNYSRQWSIIKRRFTQGFRDGKKRNPPFWQSRFWAHVINDEQDFENHMNYIHYNPVKHGYVETPRDWQWTSLHRLIEEGLYPPNWGESIHIPDHVGRE</sequence>